<keyword evidence="12" id="KW-1185">Reference proteome</keyword>
<feature type="region of interest" description="Disordered" evidence="7">
    <location>
        <begin position="1"/>
        <end position="24"/>
    </location>
</feature>
<evidence type="ECO:0000259" key="9">
    <source>
        <dbReference type="PROSITE" id="PS50893"/>
    </source>
</evidence>
<dbReference type="GO" id="GO:0005524">
    <property type="term" value="F:ATP binding"/>
    <property type="evidence" value="ECO:0007669"/>
    <property type="project" value="UniProtKB-KW"/>
</dbReference>
<dbReference type="InterPro" id="IPR003439">
    <property type="entry name" value="ABC_transporter-like_ATP-bd"/>
</dbReference>
<evidence type="ECO:0000256" key="2">
    <source>
        <dbReference type="ARBA" id="ARBA00022692"/>
    </source>
</evidence>
<keyword evidence="4" id="KW-0067">ATP-binding</keyword>
<dbReference type="Gene3D" id="1.20.1560.10">
    <property type="entry name" value="ABC transporter type 1, transmembrane domain"/>
    <property type="match status" value="1"/>
</dbReference>
<accession>A0A2K3USP7</accession>
<comment type="subcellular location">
    <subcellularLocation>
        <location evidence="1">Cell membrane</location>
        <topology evidence="1">Multi-pass membrane protein</topology>
    </subcellularLocation>
</comment>
<reference evidence="11 12" key="1">
    <citation type="submission" date="2018-01" db="EMBL/GenBank/DDBJ databases">
        <title>Deinococcus koreensis sp. nov., a radiation-resistant bacterium isolated from river water.</title>
        <authorList>
            <person name="Choi A."/>
        </authorList>
    </citation>
    <scope>NUCLEOTIDE SEQUENCE [LARGE SCALE GENOMIC DNA]</scope>
    <source>
        <strain evidence="11 12">SJW1-2</strain>
    </source>
</reference>
<evidence type="ECO:0000256" key="7">
    <source>
        <dbReference type="SAM" id="MobiDB-lite"/>
    </source>
</evidence>
<feature type="transmembrane region" description="Helical" evidence="8">
    <location>
        <begin position="153"/>
        <end position="174"/>
    </location>
</feature>
<evidence type="ECO:0000313" key="11">
    <source>
        <dbReference type="EMBL" id="PNY79564.1"/>
    </source>
</evidence>
<comment type="caution">
    <text evidence="11">The sequence shown here is derived from an EMBL/GenBank/DDBJ whole genome shotgun (WGS) entry which is preliminary data.</text>
</comment>
<dbReference type="AlphaFoldDB" id="A0A2K3USP7"/>
<keyword evidence="5 8" id="KW-1133">Transmembrane helix</keyword>
<dbReference type="EMBL" id="PPPD01000003">
    <property type="protein sequence ID" value="PNY79564.1"/>
    <property type="molecule type" value="Genomic_DNA"/>
</dbReference>
<evidence type="ECO:0000259" key="10">
    <source>
        <dbReference type="PROSITE" id="PS50929"/>
    </source>
</evidence>
<dbReference type="GO" id="GO:0140359">
    <property type="term" value="F:ABC-type transporter activity"/>
    <property type="evidence" value="ECO:0007669"/>
    <property type="project" value="InterPro"/>
</dbReference>
<keyword evidence="3" id="KW-0547">Nucleotide-binding</keyword>
<evidence type="ECO:0000256" key="1">
    <source>
        <dbReference type="ARBA" id="ARBA00004651"/>
    </source>
</evidence>
<dbReference type="Proteomes" id="UP000236379">
    <property type="component" value="Unassembled WGS sequence"/>
</dbReference>
<evidence type="ECO:0000256" key="4">
    <source>
        <dbReference type="ARBA" id="ARBA00022840"/>
    </source>
</evidence>
<evidence type="ECO:0000256" key="6">
    <source>
        <dbReference type="ARBA" id="ARBA00023136"/>
    </source>
</evidence>
<gene>
    <name evidence="11" type="ORF">CVO96_19260</name>
</gene>
<feature type="transmembrane region" description="Helical" evidence="8">
    <location>
        <begin position="180"/>
        <end position="203"/>
    </location>
</feature>
<feature type="domain" description="ABC transmembrane type-1" evidence="10">
    <location>
        <begin position="40"/>
        <end position="313"/>
    </location>
</feature>
<dbReference type="InterPro" id="IPR036640">
    <property type="entry name" value="ABC1_TM_sf"/>
</dbReference>
<dbReference type="SUPFAM" id="SSF52540">
    <property type="entry name" value="P-loop containing nucleoside triphosphate hydrolases"/>
    <property type="match status" value="1"/>
</dbReference>
<dbReference type="OrthoDB" id="9806127at2"/>
<dbReference type="PROSITE" id="PS50929">
    <property type="entry name" value="ABC_TM1F"/>
    <property type="match status" value="1"/>
</dbReference>
<feature type="transmembrane region" description="Helical" evidence="8">
    <location>
        <begin position="38"/>
        <end position="61"/>
    </location>
</feature>
<protein>
    <submittedName>
        <fullName evidence="11">ABC transporter</fullName>
    </submittedName>
</protein>
<dbReference type="Gene3D" id="3.40.50.300">
    <property type="entry name" value="P-loop containing nucleotide triphosphate hydrolases"/>
    <property type="match status" value="1"/>
</dbReference>
<dbReference type="GO" id="GO:0005886">
    <property type="term" value="C:plasma membrane"/>
    <property type="evidence" value="ECO:0007669"/>
    <property type="project" value="UniProtKB-SubCell"/>
</dbReference>
<dbReference type="InterPro" id="IPR003593">
    <property type="entry name" value="AAA+_ATPase"/>
</dbReference>
<proteinExistence type="predicted"/>
<dbReference type="Pfam" id="PF00664">
    <property type="entry name" value="ABC_membrane"/>
    <property type="match status" value="1"/>
</dbReference>
<dbReference type="GO" id="GO:0016887">
    <property type="term" value="F:ATP hydrolysis activity"/>
    <property type="evidence" value="ECO:0007669"/>
    <property type="project" value="InterPro"/>
</dbReference>
<dbReference type="Pfam" id="PF00005">
    <property type="entry name" value="ABC_tran"/>
    <property type="match status" value="1"/>
</dbReference>
<dbReference type="SUPFAM" id="SSF90123">
    <property type="entry name" value="ABC transporter transmembrane region"/>
    <property type="match status" value="1"/>
</dbReference>
<evidence type="ECO:0000256" key="8">
    <source>
        <dbReference type="SAM" id="Phobius"/>
    </source>
</evidence>
<keyword evidence="6 8" id="KW-0472">Membrane</keyword>
<dbReference type="PANTHER" id="PTHR24221:SF590">
    <property type="entry name" value="COMPONENT LINKED WITH THE ASSEMBLY OF CYTOCHROME' TRANSPORT TRANSMEMBRANE ATP-BINDING PROTEIN ABC TRANSPORTER CYDD-RELATED"/>
    <property type="match status" value="1"/>
</dbReference>
<organism evidence="11 12">
    <name type="scientific">Deinococcus koreensis</name>
    <dbReference type="NCBI Taxonomy" id="2054903"/>
    <lineage>
        <taxon>Bacteria</taxon>
        <taxon>Thermotogati</taxon>
        <taxon>Deinococcota</taxon>
        <taxon>Deinococci</taxon>
        <taxon>Deinococcales</taxon>
        <taxon>Deinococcaceae</taxon>
        <taxon>Deinococcus</taxon>
    </lineage>
</organism>
<feature type="transmembrane region" description="Helical" evidence="8">
    <location>
        <begin position="286"/>
        <end position="306"/>
    </location>
</feature>
<sequence>MGTLGPASPERSAQHGGVKTRRPGPLSMLLQAPGVGRAGVVSGALSLAGLLATAGALVLVARAVAAGLLQREVPGVGPVTAILALLLVRAACSAARDRLGAGLAAGAVRYWRNRLSGAALALGPVALADTRGADLSTLDAELGPRLTPYYARYLPGAVHAGLAFVVMLGATALLDPGTAGLLLLTGPLTVVFLALVGLATGAATERQWLAHTRLAGRLLSVTRLLPTLQAYGRVEVYRDVLARTARQHRQQTLGVLRIAFLSGFVMDFAATLATALVAVWIGVRLFGGAASLAPTLAALLLVPEFFGPLRQLGADRHAALDAEPLAARLGELLKREVAPSGTAVPSRGVPQLVLEAARADLPQPTSPLTLSLPPGSRLALRGPSGSGKTTLLHALGKHVPYKGTVTVDGTPLDELDAPAWQARVAHVAQHPRLIAASLRDNLRLGDPAADDGALRGALGAVGLGGLLTDLPAGLDAPLGEGGVLLSGGETARLALARALLSGAGLILLDEVTAHLDPESEAEVLAAAERAFAGRTVILATHRAAPPGWQDVSLIVDTPLQPAGSAA</sequence>
<dbReference type="PANTHER" id="PTHR24221">
    <property type="entry name" value="ATP-BINDING CASSETTE SUB-FAMILY B"/>
    <property type="match status" value="1"/>
</dbReference>
<feature type="domain" description="ABC transporter" evidence="9">
    <location>
        <begin position="344"/>
        <end position="566"/>
    </location>
</feature>
<dbReference type="SMART" id="SM00382">
    <property type="entry name" value="AAA"/>
    <property type="match status" value="1"/>
</dbReference>
<evidence type="ECO:0000313" key="12">
    <source>
        <dbReference type="Proteomes" id="UP000236379"/>
    </source>
</evidence>
<name>A0A2K3USP7_9DEIO</name>
<dbReference type="InterPro" id="IPR027417">
    <property type="entry name" value="P-loop_NTPase"/>
</dbReference>
<dbReference type="InterPro" id="IPR011527">
    <property type="entry name" value="ABC1_TM_dom"/>
</dbReference>
<feature type="transmembrane region" description="Helical" evidence="8">
    <location>
        <begin position="255"/>
        <end position="280"/>
    </location>
</feature>
<keyword evidence="2 8" id="KW-0812">Transmembrane</keyword>
<dbReference type="InterPro" id="IPR039421">
    <property type="entry name" value="Type_1_exporter"/>
</dbReference>
<evidence type="ECO:0000256" key="3">
    <source>
        <dbReference type="ARBA" id="ARBA00022741"/>
    </source>
</evidence>
<evidence type="ECO:0000256" key="5">
    <source>
        <dbReference type="ARBA" id="ARBA00022989"/>
    </source>
</evidence>
<dbReference type="PROSITE" id="PS50893">
    <property type="entry name" value="ABC_TRANSPORTER_2"/>
    <property type="match status" value="1"/>
</dbReference>